<feature type="transmembrane region" description="Helical" evidence="14">
    <location>
        <begin position="97"/>
        <end position="119"/>
    </location>
</feature>
<comment type="subcellular location">
    <subcellularLocation>
        <location evidence="1">Membrane</location>
        <topology evidence="1">Multi-pass membrane protein</topology>
    </subcellularLocation>
</comment>
<keyword evidence="3 13" id="KW-0444">Lipid biosynthesis</keyword>
<keyword evidence="4 13" id="KW-0812">Transmembrane</keyword>
<dbReference type="AlphaFoldDB" id="A0A9P0G758"/>
<keyword evidence="9" id="KW-0408">Iron</keyword>
<dbReference type="GO" id="GO:0006636">
    <property type="term" value="P:unsaturated fatty acid biosynthetic process"/>
    <property type="evidence" value="ECO:0007669"/>
    <property type="project" value="TreeGrafter"/>
</dbReference>
<comment type="cofactor">
    <cofactor evidence="13">
        <name>Fe(2+)</name>
        <dbReference type="ChEBI" id="CHEBI:29033"/>
    </cofactor>
</comment>
<evidence type="ECO:0000256" key="11">
    <source>
        <dbReference type="ARBA" id="ARBA00023136"/>
    </source>
</evidence>
<dbReference type="Proteomes" id="UP001153636">
    <property type="component" value="Chromosome 10"/>
</dbReference>
<dbReference type="Pfam" id="PF00487">
    <property type="entry name" value="FA_desaturase"/>
    <property type="match status" value="1"/>
</dbReference>
<feature type="transmembrane region" description="Helical" evidence="14">
    <location>
        <begin position="247"/>
        <end position="267"/>
    </location>
</feature>
<accession>A0A9P0G758</accession>
<evidence type="ECO:0000256" key="5">
    <source>
        <dbReference type="ARBA" id="ARBA00022723"/>
    </source>
</evidence>
<reference evidence="16" key="1">
    <citation type="submission" date="2022-01" db="EMBL/GenBank/DDBJ databases">
        <authorList>
            <person name="King R."/>
        </authorList>
    </citation>
    <scope>NUCLEOTIDE SEQUENCE</scope>
</reference>
<sequence>MITTITKTQLEDANIANDIANNIANLSNGSTLCNNNEVQKVKFSRGNPIPSYEKYKFLIWEFDRPVIWTGVFFIALWHVIALYSLVTFPLFSHIPLALYGFVIGGISGFGITAGAHRYFTHRAFKAKTPLKIILLLCYSVAGQNKLYDWVRDHRVHHKFSETDADPHNASRGFFFSHVGWLMMKKHPDVLRKGRTLDMSDITDDPMIQFHHKYWFWIKLFFCFIIPTAIPVYLFGEEWYYCITTICFVRYIISLNSTWAVNSFAHIWGNHPYDKKIFPSENLAVSLFAMGEGYHNYHHTFPWDYRAAELGSMLNITTAWLNFFQKIGWAYDMKAPSSELIQKVVENNGDGSHYKWGHEISLAQAEMEKNQ</sequence>
<evidence type="ECO:0000256" key="6">
    <source>
        <dbReference type="ARBA" id="ARBA00022832"/>
    </source>
</evidence>
<evidence type="ECO:0000256" key="8">
    <source>
        <dbReference type="ARBA" id="ARBA00023002"/>
    </source>
</evidence>
<keyword evidence="8 13" id="KW-0560">Oxidoreductase</keyword>
<keyword evidence="6" id="KW-0276">Fatty acid metabolism</keyword>
<feature type="transmembrane region" description="Helical" evidence="14">
    <location>
        <begin position="215"/>
        <end position="235"/>
    </location>
</feature>
<comment type="domain">
    <text evidence="13">The histidine box domains are involved in binding the catalytic metal ions.</text>
</comment>
<evidence type="ECO:0000256" key="3">
    <source>
        <dbReference type="ARBA" id="ARBA00022516"/>
    </source>
</evidence>
<gene>
    <name evidence="16" type="ORF">PSYICH_LOCUS1785</name>
</gene>
<evidence type="ECO:0000313" key="17">
    <source>
        <dbReference type="Proteomes" id="UP001153636"/>
    </source>
</evidence>
<keyword evidence="7 14" id="KW-1133">Transmembrane helix</keyword>
<dbReference type="OrthoDB" id="10260134at2759"/>
<evidence type="ECO:0000256" key="7">
    <source>
        <dbReference type="ARBA" id="ARBA00022989"/>
    </source>
</evidence>
<dbReference type="PANTHER" id="PTHR11351">
    <property type="entry name" value="ACYL-COA DESATURASE"/>
    <property type="match status" value="1"/>
</dbReference>
<dbReference type="GO" id="GO:0005789">
    <property type="term" value="C:endoplasmic reticulum membrane"/>
    <property type="evidence" value="ECO:0007669"/>
    <property type="project" value="TreeGrafter"/>
</dbReference>
<dbReference type="InterPro" id="IPR001522">
    <property type="entry name" value="FADS-1_CS"/>
</dbReference>
<evidence type="ECO:0000256" key="4">
    <source>
        <dbReference type="ARBA" id="ARBA00022692"/>
    </source>
</evidence>
<evidence type="ECO:0000313" key="16">
    <source>
        <dbReference type="EMBL" id="CAH1100431.1"/>
    </source>
</evidence>
<feature type="transmembrane region" description="Helical" evidence="14">
    <location>
        <begin position="66"/>
        <end position="91"/>
    </location>
</feature>
<dbReference type="GO" id="GO:0004768">
    <property type="term" value="F:stearoyl-CoA 9-desaturase activity"/>
    <property type="evidence" value="ECO:0007669"/>
    <property type="project" value="TreeGrafter"/>
</dbReference>
<dbReference type="PANTHER" id="PTHR11351:SF21">
    <property type="entry name" value="GH07782P"/>
    <property type="match status" value="1"/>
</dbReference>
<evidence type="ECO:0000256" key="13">
    <source>
        <dbReference type="RuleBase" id="RU000581"/>
    </source>
</evidence>
<organism evidence="16 17">
    <name type="scientific">Psylliodes chrysocephalus</name>
    <dbReference type="NCBI Taxonomy" id="3402493"/>
    <lineage>
        <taxon>Eukaryota</taxon>
        <taxon>Metazoa</taxon>
        <taxon>Ecdysozoa</taxon>
        <taxon>Arthropoda</taxon>
        <taxon>Hexapoda</taxon>
        <taxon>Insecta</taxon>
        <taxon>Pterygota</taxon>
        <taxon>Neoptera</taxon>
        <taxon>Endopterygota</taxon>
        <taxon>Coleoptera</taxon>
        <taxon>Polyphaga</taxon>
        <taxon>Cucujiformia</taxon>
        <taxon>Chrysomeloidea</taxon>
        <taxon>Chrysomelidae</taxon>
        <taxon>Galerucinae</taxon>
        <taxon>Alticini</taxon>
        <taxon>Psylliodes</taxon>
    </lineage>
</organism>
<proteinExistence type="inferred from homology"/>
<feature type="domain" description="Fatty acid desaturase" evidence="15">
    <location>
        <begin position="95"/>
        <end position="301"/>
    </location>
</feature>
<keyword evidence="5" id="KW-0479">Metal-binding</keyword>
<dbReference type="CDD" id="cd03505">
    <property type="entry name" value="Delta9-FADS-like"/>
    <property type="match status" value="1"/>
</dbReference>
<protein>
    <recommendedName>
        <fullName evidence="15">Fatty acid desaturase domain-containing protein</fullName>
    </recommendedName>
</protein>
<comment type="similarity">
    <text evidence="2 13">Belongs to the fatty acid desaturase type 1 family.</text>
</comment>
<dbReference type="InterPro" id="IPR015876">
    <property type="entry name" value="Acyl-CoA_DS"/>
</dbReference>
<dbReference type="EMBL" id="OV651822">
    <property type="protein sequence ID" value="CAH1100431.1"/>
    <property type="molecule type" value="Genomic_DNA"/>
</dbReference>
<name>A0A9P0G758_9CUCU</name>
<dbReference type="PRINTS" id="PR00075">
    <property type="entry name" value="FACDDSATRASE"/>
</dbReference>
<keyword evidence="11 14" id="KW-0472">Membrane</keyword>
<keyword evidence="10" id="KW-0443">Lipid metabolism</keyword>
<dbReference type="InterPro" id="IPR005804">
    <property type="entry name" value="FA_desaturase_dom"/>
</dbReference>
<evidence type="ECO:0000256" key="2">
    <source>
        <dbReference type="ARBA" id="ARBA00009295"/>
    </source>
</evidence>
<keyword evidence="17" id="KW-1185">Reference proteome</keyword>
<dbReference type="PROSITE" id="PS00476">
    <property type="entry name" value="FATTY_ACID_DESATUR_1"/>
    <property type="match status" value="1"/>
</dbReference>
<dbReference type="GO" id="GO:0005506">
    <property type="term" value="F:iron ion binding"/>
    <property type="evidence" value="ECO:0007669"/>
    <property type="project" value="TreeGrafter"/>
</dbReference>
<evidence type="ECO:0000259" key="15">
    <source>
        <dbReference type="Pfam" id="PF00487"/>
    </source>
</evidence>
<evidence type="ECO:0000256" key="1">
    <source>
        <dbReference type="ARBA" id="ARBA00004141"/>
    </source>
</evidence>
<evidence type="ECO:0000256" key="12">
    <source>
        <dbReference type="ARBA" id="ARBA00023160"/>
    </source>
</evidence>
<keyword evidence="12 13" id="KW-0275">Fatty acid biosynthesis</keyword>
<evidence type="ECO:0000256" key="9">
    <source>
        <dbReference type="ARBA" id="ARBA00023004"/>
    </source>
</evidence>
<evidence type="ECO:0000256" key="10">
    <source>
        <dbReference type="ARBA" id="ARBA00023098"/>
    </source>
</evidence>
<evidence type="ECO:0000256" key="14">
    <source>
        <dbReference type="SAM" id="Phobius"/>
    </source>
</evidence>